<dbReference type="InterPro" id="IPR011684">
    <property type="entry name" value="NAB"/>
</dbReference>
<evidence type="ECO:0000313" key="6">
    <source>
        <dbReference type="EMBL" id="KAH0463950.1"/>
    </source>
</evidence>
<accession>A0AAV7GQ34</accession>
<dbReference type="PANTHER" id="PTHR32258:SF6">
    <property type="entry name" value="PROTEIN NETWORKED 1A"/>
    <property type="match status" value="1"/>
</dbReference>
<gene>
    <name evidence="6" type="ORF">IEQ34_006736</name>
</gene>
<protein>
    <recommendedName>
        <fullName evidence="5">NAB domain-containing protein</fullName>
    </recommendedName>
</protein>
<proteinExistence type="inferred from homology"/>
<dbReference type="GO" id="GO:0051015">
    <property type="term" value="F:actin filament binding"/>
    <property type="evidence" value="ECO:0007669"/>
    <property type="project" value="TreeGrafter"/>
</dbReference>
<feature type="region of interest" description="Disordered" evidence="4">
    <location>
        <begin position="1370"/>
        <end position="1392"/>
    </location>
</feature>
<dbReference type="PROSITE" id="PS51774">
    <property type="entry name" value="NAB"/>
    <property type="match status" value="1"/>
</dbReference>
<organism evidence="6 7">
    <name type="scientific">Dendrobium chrysotoxum</name>
    <name type="common">Orchid</name>
    <dbReference type="NCBI Taxonomy" id="161865"/>
    <lineage>
        <taxon>Eukaryota</taxon>
        <taxon>Viridiplantae</taxon>
        <taxon>Streptophyta</taxon>
        <taxon>Embryophyta</taxon>
        <taxon>Tracheophyta</taxon>
        <taxon>Spermatophyta</taxon>
        <taxon>Magnoliopsida</taxon>
        <taxon>Liliopsida</taxon>
        <taxon>Asparagales</taxon>
        <taxon>Orchidaceae</taxon>
        <taxon>Epidendroideae</taxon>
        <taxon>Malaxideae</taxon>
        <taxon>Dendrobiinae</taxon>
        <taxon>Dendrobium</taxon>
    </lineage>
</organism>
<evidence type="ECO:0000256" key="3">
    <source>
        <dbReference type="SAM" id="Coils"/>
    </source>
</evidence>
<feature type="coiled-coil region" evidence="3">
    <location>
        <begin position="1563"/>
        <end position="1618"/>
    </location>
</feature>
<evidence type="ECO:0000256" key="2">
    <source>
        <dbReference type="ARBA" id="ARBA00038006"/>
    </source>
</evidence>
<evidence type="ECO:0000256" key="1">
    <source>
        <dbReference type="ARBA" id="ARBA00023054"/>
    </source>
</evidence>
<comment type="similarity">
    <text evidence="2">Belongs to the NET family.</text>
</comment>
<feature type="coiled-coil region" evidence="3">
    <location>
        <begin position="1181"/>
        <end position="1264"/>
    </location>
</feature>
<sequence length="1718" mass="197954">MTTFPRAESRRSYSWWWDSHISPKNSKWLQENLTDMDMKVKAMIKLIEEDADSFARRAEMYYKKRPELMKLVEEFYRAYRALAERYDHATGALRHAHRTMSEAFPNHIPLALPDESLSNNTPETPSPRRAMFDTDDLQKVAFGAPTPFNAFDTSVPLEENETFATKKGLKHFNEVIINREGVARVKLPEGNDMKDLNVHEDEITARVRLPEGKVRKSLNFEEDEEDGPNAKIYIDSKSHLQPELMQKENVRYGVKHLQEQISQLSNENQKLKAQIELESKHLDLSRGEVQNLRNEMSKLESEKDAALLQKQLSHENISSLEIEISKLKNEIRKLNEEMEIAVLKLNGAEQQCLALEKANQSLQLELEEAKIELEELRLSLNQSEQKREEAEMSLQLKEQLYNQSNEKVMLMTLEIQSLLEKLREVGLDKVGLEEEVSQLKDMNCTLNEHNLACALKMKHLEDEIVSLKEINGKLEDEIEIQAENKKILQQEFESLKEDKNVMELNHQSLTKEMEAAILHIESLETQVKDLQYGHIELKECCSNLEDEKLEFLNKLKDMESVSERNLALENSLSDANVELEEFREKMTVLEGSCKSLNAAISTHVSEKTALAFQIETLAGNVEKLSEKNTLLENSLDDANTELEGLRLKLRDLEESFQSLSHANSDLIAQKNNLISQLESIQQSLTNLETTHAALEGKHLDLVKEKDLSVNKILNLEGSLSVMQKEHESLIHSKNINLDTLENQLHLLQEDRQLREEELEAEQQRCLSHMTEIFILQRCLCDMSNSSIIEKQKYQSLIQSSEIQLAALESHIHLLQDERKVKENKIEEEEQKSMNSMLEIFILQRCLSEMKEENFTLLQECQKHLETSKCAAELIKQLEDRELVQKENITLLREHISKVRDGIQLLLKPLNINKELMNIEGSEVVILPAILGEIKTILASISDIRDENQLFCMEISVYLSILKQTGLEKVLSSQELEKINKQSHFLEGEHRQLFGEYEQLCHDMSATEFTNIILKAELESFARKLIDLWEKLYNLIEERNALEEENCLMCVDAMTLENLYLFFRNLNAENMQQLKLLSGDMCSLLNVKNGLDEEIRGSKSRVKAIEHENKKLKESLILLEELKCRNTISEFDLYSVYSFCEDLILQVEDGENLLKQKSMELSNLNYMLQSKQGEVSELCRNLEVSNKEVDEAKIMRSDLENRIENLLEGTACRDKKITSFKGENRSLHEELNKFKIEIEALRMREQSLSNELIEEKEEVDRCEVEIMDLFSEVQASVVNATVLDENMFELASRCESLDISAMVLRKALKEEIILKNTQAVELKKKLEDFENENGKLRTNLKVLCPLFFSLGNGISDVEKHVCQLEKFDGYQENSSSDHEENHETSTGDHDHSTMSGVLEMQNLIAKVEALKNLVVGTKGHLDQERLQSAATLESARREIEELKLKESSIREVNQGKETSNTVKDIELDQVSSSCGASRIQGTESNDQMLNSWEAVTDTDHSNGESTDHGIEAVEEVKSEKPSSELVTGKDFGVYKMEISKEIKESQEEWNRRVIKRLAFDAEKLSSLESSAQELKLKMEKSSTNARQNRVQFDAIWAKLKDAEAAISDLVDRNDKLTMMVKAYSDSYNGEEMGRPERSQILEHARNASDRIGMLELELQKLDYIFLKLQEEWENYPSREGGDRTPRVLLRDYLYGRKDRKGKKRDFFCGCMRPRTQDNY</sequence>
<evidence type="ECO:0000313" key="7">
    <source>
        <dbReference type="Proteomes" id="UP000775213"/>
    </source>
</evidence>
<feature type="coiled-coil region" evidence="3">
    <location>
        <begin position="247"/>
        <end position="697"/>
    </location>
</feature>
<feature type="coiled-coil region" evidence="3">
    <location>
        <begin position="730"/>
        <end position="764"/>
    </location>
</feature>
<dbReference type="InterPro" id="IPR051861">
    <property type="entry name" value="NET_actin-binding_domain"/>
</dbReference>
<dbReference type="GO" id="GO:0005886">
    <property type="term" value="C:plasma membrane"/>
    <property type="evidence" value="ECO:0007669"/>
    <property type="project" value="TreeGrafter"/>
</dbReference>
<keyword evidence="7" id="KW-1185">Reference proteome</keyword>
<dbReference type="PANTHER" id="PTHR32258">
    <property type="entry name" value="PROTEIN NETWORKED 4A"/>
    <property type="match status" value="1"/>
</dbReference>
<feature type="coiled-coil region" evidence="3">
    <location>
        <begin position="1094"/>
        <end position="1124"/>
    </location>
</feature>
<keyword evidence="1 3" id="KW-0175">Coiled coil</keyword>
<evidence type="ECO:0000256" key="4">
    <source>
        <dbReference type="SAM" id="MobiDB-lite"/>
    </source>
</evidence>
<feature type="compositionally biased region" description="Basic and acidic residues" evidence="4">
    <location>
        <begin position="1370"/>
        <end position="1391"/>
    </location>
</feature>
<feature type="coiled-coil region" evidence="3">
    <location>
        <begin position="1424"/>
        <end position="1451"/>
    </location>
</feature>
<reference evidence="6 7" key="1">
    <citation type="journal article" date="2021" name="Hortic Res">
        <title>Chromosome-scale assembly of the Dendrobium chrysotoxum genome enhances the understanding of orchid evolution.</title>
        <authorList>
            <person name="Zhang Y."/>
            <person name="Zhang G.Q."/>
            <person name="Zhang D."/>
            <person name="Liu X.D."/>
            <person name="Xu X.Y."/>
            <person name="Sun W.H."/>
            <person name="Yu X."/>
            <person name="Zhu X."/>
            <person name="Wang Z.W."/>
            <person name="Zhao X."/>
            <person name="Zhong W.Y."/>
            <person name="Chen H."/>
            <person name="Yin W.L."/>
            <person name="Huang T."/>
            <person name="Niu S.C."/>
            <person name="Liu Z.J."/>
        </authorList>
    </citation>
    <scope>NUCLEOTIDE SEQUENCE [LARGE SCALE GENOMIC DNA]</scope>
    <source>
        <strain evidence="6">Lindl</strain>
    </source>
</reference>
<name>A0AAV7GQ34_DENCH</name>
<feature type="coiled-coil region" evidence="3">
    <location>
        <begin position="1304"/>
        <end position="1338"/>
    </location>
</feature>
<dbReference type="EMBL" id="JAGFBR010000007">
    <property type="protein sequence ID" value="KAH0463950.1"/>
    <property type="molecule type" value="Genomic_DNA"/>
</dbReference>
<evidence type="ECO:0000259" key="5">
    <source>
        <dbReference type="PROSITE" id="PS51774"/>
    </source>
</evidence>
<comment type="caution">
    <text evidence="6">The sequence shown here is derived from an EMBL/GenBank/DDBJ whole genome shotgun (WGS) entry which is preliminary data.</text>
</comment>
<feature type="domain" description="NAB" evidence="5">
    <location>
        <begin position="13"/>
        <end position="93"/>
    </location>
</feature>
<dbReference type="Proteomes" id="UP000775213">
    <property type="component" value="Unassembled WGS sequence"/>
</dbReference>
<feature type="coiled-coil region" evidence="3">
    <location>
        <begin position="790"/>
        <end position="831"/>
    </location>
</feature>
<dbReference type="Pfam" id="PF07765">
    <property type="entry name" value="KIP1"/>
    <property type="match status" value="1"/>
</dbReference>